<dbReference type="GO" id="GO:0016301">
    <property type="term" value="F:kinase activity"/>
    <property type="evidence" value="ECO:0007669"/>
    <property type="project" value="UniProtKB-KW"/>
</dbReference>
<proteinExistence type="predicted"/>
<organism evidence="4 5">
    <name type="scientific">Kribbella lupini</name>
    <dbReference type="NCBI Taxonomy" id="291602"/>
    <lineage>
        <taxon>Bacteria</taxon>
        <taxon>Bacillati</taxon>
        <taxon>Actinomycetota</taxon>
        <taxon>Actinomycetes</taxon>
        <taxon>Propionibacteriales</taxon>
        <taxon>Kribbellaceae</taxon>
        <taxon>Kribbella</taxon>
    </lineage>
</organism>
<dbReference type="InterPro" id="IPR029056">
    <property type="entry name" value="Ribokinase-like"/>
</dbReference>
<dbReference type="Proteomes" id="UP001500363">
    <property type="component" value="Unassembled WGS sequence"/>
</dbReference>
<dbReference type="InterPro" id="IPR011611">
    <property type="entry name" value="PfkB_dom"/>
</dbReference>
<gene>
    <name evidence="4" type="ORF">GCM10009741_69160</name>
</gene>
<keyword evidence="1" id="KW-0808">Transferase</keyword>
<accession>A0ABN2CAQ2</accession>
<dbReference type="Pfam" id="PF00294">
    <property type="entry name" value="PfkB"/>
    <property type="match status" value="1"/>
</dbReference>
<name>A0ABN2CAQ2_9ACTN</name>
<sequence>MRLVHLGNVVIDLVLTVDALPERGGDVLAGSTLRATGGGFNVMAAASRLGLATSYGGVLGTGPFGDQARDDLRREGIDFPQPQNPELDTGFVVAIVEAGGERTFVTSPGAEATLTGLPETTDEDYVYVSGYSLMYELNRATLVRHLADLRGTVFFDPGPLVGQIPRDALAAALARADWLSCNTQEAAALEDLRRSALEDLPTPTHVLVRRGPDGCTLDNQPVEGFQVEAVDLNGAGDTHSGAFLAALAAGHDPLEAARRANAAAALAVTHRGPATGPTQAELEAFLRSPADA</sequence>
<keyword evidence="2 4" id="KW-0418">Kinase</keyword>
<evidence type="ECO:0000313" key="4">
    <source>
        <dbReference type="EMBL" id="GAA1554886.1"/>
    </source>
</evidence>
<keyword evidence="5" id="KW-1185">Reference proteome</keyword>
<dbReference type="PANTHER" id="PTHR10584">
    <property type="entry name" value="SUGAR KINASE"/>
    <property type="match status" value="1"/>
</dbReference>
<dbReference type="Gene3D" id="3.40.1190.20">
    <property type="match status" value="1"/>
</dbReference>
<evidence type="ECO:0000256" key="1">
    <source>
        <dbReference type="ARBA" id="ARBA00022679"/>
    </source>
</evidence>
<dbReference type="RefSeq" id="WP_344181841.1">
    <property type="nucleotide sequence ID" value="NZ_BAAANC010000004.1"/>
</dbReference>
<evidence type="ECO:0000259" key="3">
    <source>
        <dbReference type="Pfam" id="PF00294"/>
    </source>
</evidence>
<dbReference type="SUPFAM" id="SSF53613">
    <property type="entry name" value="Ribokinase-like"/>
    <property type="match status" value="1"/>
</dbReference>
<evidence type="ECO:0000256" key="2">
    <source>
        <dbReference type="ARBA" id="ARBA00022777"/>
    </source>
</evidence>
<dbReference type="EMBL" id="BAAANC010000004">
    <property type="protein sequence ID" value="GAA1554886.1"/>
    <property type="molecule type" value="Genomic_DNA"/>
</dbReference>
<protein>
    <submittedName>
        <fullName evidence="4">PfkB family carbohydrate kinase</fullName>
    </submittedName>
</protein>
<reference evidence="4 5" key="1">
    <citation type="journal article" date="2019" name="Int. J. Syst. Evol. Microbiol.">
        <title>The Global Catalogue of Microorganisms (GCM) 10K type strain sequencing project: providing services to taxonomists for standard genome sequencing and annotation.</title>
        <authorList>
            <consortium name="The Broad Institute Genomics Platform"/>
            <consortium name="The Broad Institute Genome Sequencing Center for Infectious Disease"/>
            <person name="Wu L."/>
            <person name="Ma J."/>
        </authorList>
    </citation>
    <scope>NUCLEOTIDE SEQUENCE [LARGE SCALE GENOMIC DNA]</scope>
    <source>
        <strain evidence="4 5">JCM 14303</strain>
    </source>
</reference>
<comment type="caution">
    <text evidence="4">The sequence shown here is derived from an EMBL/GenBank/DDBJ whole genome shotgun (WGS) entry which is preliminary data.</text>
</comment>
<feature type="domain" description="Carbohydrate kinase PfkB" evidence="3">
    <location>
        <begin position="3"/>
        <end position="276"/>
    </location>
</feature>
<dbReference type="PANTHER" id="PTHR10584:SF166">
    <property type="entry name" value="RIBOKINASE"/>
    <property type="match status" value="1"/>
</dbReference>
<evidence type="ECO:0000313" key="5">
    <source>
        <dbReference type="Proteomes" id="UP001500363"/>
    </source>
</evidence>